<comment type="caution">
    <text evidence="16">Lacks conserved residue(s) required for the propagation of feature annotation.</text>
</comment>
<dbReference type="InterPro" id="IPR015413">
    <property type="entry name" value="Methionyl/Leucyl_tRNA_Synth"/>
</dbReference>
<keyword evidence="5 16" id="KW-0963">Cytoplasm</keyword>
<dbReference type="InterPro" id="IPR041872">
    <property type="entry name" value="Anticodon_Met"/>
</dbReference>
<evidence type="ECO:0000256" key="13">
    <source>
        <dbReference type="ARBA" id="ARBA00022917"/>
    </source>
</evidence>
<dbReference type="InterPro" id="IPR033911">
    <property type="entry name" value="MetRS_core"/>
</dbReference>
<evidence type="ECO:0000256" key="1">
    <source>
        <dbReference type="ARBA" id="ARBA00003314"/>
    </source>
</evidence>
<evidence type="ECO:0000256" key="9">
    <source>
        <dbReference type="ARBA" id="ARBA00022741"/>
    </source>
</evidence>
<comment type="cofactor">
    <cofactor evidence="16">
        <name>Zn(2+)</name>
        <dbReference type="ChEBI" id="CHEBI:29105"/>
    </cofactor>
    <text evidence="16">Binds 1 zinc ion per subunit.</text>
</comment>
<accession>A0ABX7I774</accession>
<dbReference type="InterPro" id="IPR012340">
    <property type="entry name" value="NA-bd_OB-fold"/>
</dbReference>
<dbReference type="PRINTS" id="PR01041">
    <property type="entry name" value="TRNASYNTHMET"/>
</dbReference>
<feature type="domain" description="TRNA-binding" evidence="17">
    <location>
        <begin position="589"/>
        <end position="690"/>
    </location>
</feature>
<dbReference type="EMBL" id="CP056775">
    <property type="protein sequence ID" value="QRR01952.1"/>
    <property type="molecule type" value="Genomic_DNA"/>
</dbReference>
<dbReference type="InterPro" id="IPR029038">
    <property type="entry name" value="MetRS_Zn"/>
</dbReference>
<evidence type="ECO:0000256" key="16">
    <source>
        <dbReference type="HAMAP-Rule" id="MF_00098"/>
    </source>
</evidence>
<dbReference type="PANTHER" id="PTHR45765:SF1">
    <property type="entry name" value="METHIONINE--TRNA LIGASE, CYTOPLASMIC"/>
    <property type="match status" value="1"/>
</dbReference>
<dbReference type="InterPro" id="IPR002547">
    <property type="entry name" value="tRNA-bd_dom"/>
</dbReference>
<dbReference type="EC" id="6.1.1.10" evidence="16"/>
<dbReference type="SUPFAM" id="SSF57770">
    <property type="entry name" value="Methionyl-tRNA synthetase (MetRS), Zn-domain"/>
    <property type="match status" value="1"/>
</dbReference>
<keyword evidence="10 16" id="KW-0862">Zinc</keyword>
<evidence type="ECO:0000256" key="5">
    <source>
        <dbReference type="ARBA" id="ARBA00022490"/>
    </source>
</evidence>
<keyword evidence="12 16" id="KW-0694">RNA-binding</keyword>
<keyword evidence="13 16" id="KW-0648">Protein biosynthesis</keyword>
<keyword evidence="19" id="KW-1185">Reference proteome</keyword>
<dbReference type="NCBIfam" id="TIGR00398">
    <property type="entry name" value="metG"/>
    <property type="match status" value="1"/>
</dbReference>
<dbReference type="Proteomes" id="UP000612680">
    <property type="component" value="Chromosome"/>
</dbReference>
<sequence length="690" mass="77403">MPISNPQRYTVTAALIYANGPIHIGHLAGCYIPADIYVRYLRSNRKEVAFISGTDEHGVPITIRAKKEGLTPQGVVDKYYAQIDQSFKALGITFDIYSRTSKPIHHETSQAFFLDLYNKGVFTEETTEQYYDETAQQFLADRYIVGTCPVCANPNAYGDQCERCGSTLSPMELKDPRSMLSGAKPVLKATKNWYLPLDTMQSQIEEYINSHPEWKTNVAGQCQSWLKDGLKPRAMTRDLDWGISVPLPHTDGKVLYVWFEAPIGYISATKDWLVQQNGSDEGWEKWWRPAEDGGGETKLVHFIGKDNIVFHCIIFPATLMAEGNYILADNVPANEFMNLEGDKISTSRNWAVWLHEYLEELPDKQDVLRYVLTASAPETKDSEFTWKDFQTRNNSELVGIFGNFINRATVLTQKFCDGKVPAAGNLEDADRALLSELAAFPARIGESIEAYRFREALSYIMDLARLGNKYLADTQPWHVIKTDPERVNTILNLALQVCGTLSIVAEPVLPFTAAKIREQLGIAGKDWLDAGKADLLTAGSLVPEGKLLFEKIEDHVVERQIQKLHDAKRQNELEGKVVSPVKAEIQYDDFAKMDIRVATILEAEAVPKSKKLLKLLVDIGLEKRTVLSGISEHFKPEAIIGKKVLYLANLAPRKMMGMESHGMILMAEQKDGSLSFVQPETDVWNGGTVN</sequence>
<dbReference type="Pfam" id="PF19303">
    <property type="entry name" value="Anticodon_3"/>
    <property type="match status" value="1"/>
</dbReference>
<evidence type="ECO:0000256" key="12">
    <source>
        <dbReference type="ARBA" id="ARBA00022884"/>
    </source>
</evidence>
<dbReference type="SUPFAM" id="SSF47323">
    <property type="entry name" value="Anticodon-binding domain of a subclass of class I aminoacyl-tRNA synthetases"/>
    <property type="match status" value="1"/>
</dbReference>
<feature type="binding site" evidence="16">
    <location>
        <position position="164"/>
    </location>
    <ligand>
        <name>Zn(2+)</name>
        <dbReference type="ChEBI" id="CHEBI:29105"/>
    </ligand>
</feature>
<dbReference type="CDD" id="cd07957">
    <property type="entry name" value="Anticodon_Ia_Met"/>
    <property type="match status" value="1"/>
</dbReference>
<dbReference type="InterPro" id="IPR009080">
    <property type="entry name" value="tRNAsynth_Ia_anticodon-bd"/>
</dbReference>
<evidence type="ECO:0000256" key="2">
    <source>
        <dbReference type="ARBA" id="ARBA00004496"/>
    </source>
</evidence>
<dbReference type="InterPro" id="IPR023458">
    <property type="entry name" value="Met-tRNA_ligase_1"/>
</dbReference>
<reference evidence="18 19" key="1">
    <citation type="submission" date="2020-06" db="EMBL/GenBank/DDBJ databases">
        <title>Dyadobacter sandarakinus sp. nov., isolated from the soil of the Arctic Yellow River Station.</title>
        <authorList>
            <person name="Zhang Y."/>
            <person name="Peng F."/>
        </authorList>
    </citation>
    <scope>NUCLEOTIDE SEQUENCE [LARGE SCALE GENOMIC DNA]</scope>
    <source>
        <strain evidence="18 19">Q3-56</strain>
    </source>
</reference>
<dbReference type="GO" id="GO:0004825">
    <property type="term" value="F:methionine-tRNA ligase activity"/>
    <property type="evidence" value="ECO:0007669"/>
    <property type="project" value="UniProtKB-EC"/>
</dbReference>
<comment type="subunit">
    <text evidence="4 16">Homodimer.</text>
</comment>
<dbReference type="InterPro" id="IPR014758">
    <property type="entry name" value="Met-tRNA_synth"/>
</dbReference>
<evidence type="ECO:0000256" key="8">
    <source>
        <dbReference type="ARBA" id="ARBA00022723"/>
    </source>
</evidence>
<name>A0ABX7I774_9BACT</name>
<protein>
    <recommendedName>
        <fullName evidence="16">Methionine--tRNA ligase</fullName>
        <ecNumber evidence="16">6.1.1.10</ecNumber>
    </recommendedName>
    <alternativeName>
        <fullName evidence="16">Methionyl-tRNA synthetase</fullName>
        <shortName evidence="16">MetRS</shortName>
    </alternativeName>
</protein>
<comment type="subcellular location">
    <subcellularLocation>
        <location evidence="2 16">Cytoplasm</location>
    </subcellularLocation>
</comment>
<keyword evidence="14 16" id="KW-0030">Aminoacyl-tRNA synthetase</keyword>
<proteinExistence type="inferred from homology"/>
<dbReference type="Pfam" id="PF01588">
    <property type="entry name" value="tRNA_bind"/>
    <property type="match status" value="1"/>
</dbReference>
<dbReference type="HAMAP" id="MF_00098">
    <property type="entry name" value="Met_tRNA_synth_type1"/>
    <property type="match status" value="1"/>
</dbReference>
<evidence type="ECO:0000256" key="10">
    <source>
        <dbReference type="ARBA" id="ARBA00022833"/>
    </source>
</evidence>
<dbReference type="PROSITE" id="PS50886">
    <property type="entry name" value="TRBD"/>
    <property type="match status" value="1"/>
</dbReference>
<evidence type="ECO:0000313" key="19">
    <source>
        <dbReference type="Proteomes" id="UP000612680"/>
    </source>
</evidence>
<dbReference type="Gene3D" id="1.10.730.10">
    <property type="entry name" value="Isoleucyl-tRNA Synthetase, Domain 1"/>
    <property type="match status" value="1"/>
</dbReference>
<evidence type="ECO:0000256" key="6">
    <source>
        <dbReference type="ARBA" id="ARBA00022555"/>
    </source>
</evidence>
<dbReference type="Gene3D" id="2.40.50.140">
    <property type="entry name" value="Nucleic acid-binding proteins"/>
    <property type="match status" value="1"/>
</dbReference>
<comment type="similarity">
    <text evidence="3 16">Belongs to the class-I aminoacyl-tRNA synthetase family. MetG type 1 subfamily.</text>
</comment>
<dbReference type="CDD" id="cd02800">
    <property type="entry name" value="tRNA_bind_EcMetRS_like"/>
    <property type="match status" value="1"/>
</dbReference>
<feature type="binding site" evidence="16">
    <location>
        <position position="151"/>
    </location>
    <ligand>
        <name>Zn(2+)</name>
        <dbReference type="ChEBI" id="CHEBI:29105"/>
    </ligand>
</feature>
<evidence type="ECO:0000256" key="4">
    <source>
        <dbReference type="ARBA" id="ARBA00011738"/>
    </source>
</evidence>
<dbReference type="NCBIfam" id="TIGR00399">
    <property type="entry name" value="metG_C_term"/>
    <property type="match status" value="1"/>
</dbReference>
<feature type="binding site" evidence="16">
    <location>
        <position position="346"/>
    </location>
    <ligand>
        <name>ATP</name>
        <dbReference type="ChEBI" id="CHEBI:30616"/>
    </ligand>
</feature>
<organism evidence="18 19">
    <name type="scientific">Dyadobacter sandarakinus</name>
    <dbReference type="NCBI Taxonomy" id="2747268"/>
    <lineage>
        <taxon>Bacteria</taxon>
        <taxon>Pseudomonadati</taxon>
        <taxon>Bacteroidota</taxon>
        <taxon>Cytophagia</taxon>
        <taxon>Cytophagales</taxon>
        <taxon>Spirosomataceae</taxon>
        <taxon>Dyadobacter</taxon>
    </lineage>
</organism>
<dbReference type="InterPro" id="IPR014729">
    <property type="entry name" value="Rossmann-like_a/b/a_fold"/>
</dbReference>
<dbReference type="PANTHER" id="PTHR45765">
    <property type="entry name" value="METHIONINE--TRNA LIGASE"/>
    <property type="match status" value="1"/>
</dbReference>
<evidence type="ECO:0000259" key="17">
    <source>
        <dbReference type="PROSITE" id="PS50886"/>
    </source>
</evidence>
<keyword evidence="8 16" id="KW-0479">Metal-binding</keyword>
<dbReference type="SUPFAM" id="SSF52374">
    <property type="entry name" value="Nucleotidylyl transferase"/>
    <property type="match status" value="1"/>
</dbReference>
<keyword evidence="7 16" id="KW-0436">Ligase</keyword>
<dbReference type="SUPFAM" id="SSF50249">
    <property type="entry name" value="Nucleic acid-binding proteins"/>
    <property type="match status" value="1"/>
</dbReference>
<evidence type="ECO:0000256" key="7">
    <source>
        <dbReference type="ARBA" id="ARBA00022598"/>
    </source>
</evidence>
<comment type="catalytic activity">
    <reaction evidence="15 16">
        <text>tRNA(Met) + L-methionine + ATP = L-methionyl-tRNA(Met) + AMP + diphosphate</text>
        <dbReference type="Rhea" id="RHEA:13481"/>
        <dbReference type="Rhea" id="RHEA-COMP:9667"/>
        <dbReference type="Rhea" id="RHEA-COMP:9698"/>
        <dbReference type="ChEBI" id="CHEBI:30616"/>
        <dbReference type="ChEBI" id="CHEBI:33019"/>
        <dbReference type="ChEBI" id="CHEBI:57844"/>
        <dbReference type="ChEBI" id="CHEBI:78442"/>
        <dbReference type="ChEBI" id="CHEBI:78530"/>
        <dbReference type="ChEBI" id="CHEBI:456215"/>
        <dbReference type="EC" id="6.1.1.10"/>
    </reaction>
</comment>
<dbReference type="RefSeq" id="WP_204656161.1">
    <property type="nucleotide sequence ID" value="NZ_CP056775.1"/>
</dbReference>
<dbReference type="NCBIfam" id="NF001100">
    <property type="entry name" value="PRK00133.1"/>
    <property type="match status" value="1"/>
</dbReference>
<dbReference type="Pfam" id="PF09334">
    <property type="entry name" value="tRNA-synt_1g"/>
    <property type="match status" value="1"/>
</dbReference>
<evidence type="ECO:0000256" key="11">
    <source>
        <dbReference type="ARBA" id="ARBA00022840"/>
    </source>
</evidence>
<dbReference type="Gene3D" id="3.40.50.620">
    <property type="entry name" value="HUPs"/>
    <property type="match status" value="1"/>
</dbReference>
<gene>
    <name evidence="16 18" type="primary">metG</name>
    <name evidence="18" type="ORF">HWI92_14055</name>
</gene>
<dbReference type="CDD" id="cd00814">
    <property type="entry name" value="MetRS_core"/>
    <property type="match status" value="1"/>
</dbReference>
<keyword evidence="9 16" id="KW-0547">Nucleotide-binding</keyword>
<evidence type="ECO:0000313" key="18">
    <source>
        <dbReference type="EMBL" id="QRR01952.1"/>
    </source>
</evidence>
<keyword evidence="6 16" id="KW-0820">tRNA-binding</keyword>
<dbReference type="InterPro" id="IPR004495">
    <property type="entry name" value="Met-tRNA-synth_bsu_C"/>
</dbReference>
<dbReference type="Gene3D" id="2.20.28.20">
    <property type="entry name" value="Methionyl-tRNA synthetase, Zn-domain"/>
    <property type="match status" value="1"/>
</dbReference>
<feature type="binding site" evidence="16">
    <location>
        <position position="161"/>
    </location>
    <ligand>
        <name>Zn(2+)</name>
        <dbReference type="ChEBI" id="CHEBI:29105"/>
    </ligand>
</feature>
<evidence type="ECO:0000256" key="3">
    <source>
        <dbReference type="ARBA" id="ARBA00008258"/>
    </source>
</evidence>
<comment type="function">
    <text evidence="1 16">Is required not only for elongation of protein synthesis but also for the initiation of all mRNA translation through initiator tRNA(fMet) aminoacylation.</text>
</comment>
<feature type="short sequence motif" description="'KMSKS' region" evidence="16">
    <location>
        <begin position="343"/>
        <end position="347"/>
    </location>
</feature>
<evidence type="ECO:0000256" key="15">
    <source>
        <dbReference type="ARBA" id="ARBA00047364"/>
    </source>
</evidence>
<keyword evidence="11 16" id="KW-0067">ATP-binding</keyword>
<feature type="binding site" evidence="16">
    <location>
        <position position="148"/>
    </location>
    <ligand>
        <name>Zn(2+)</name>
        <dbReference type="ChEBI" id="CHEBI:29105"/>
    </ligand>
</feature>
<evidence type="ECO:0000256" key="14">
    <source>
        <dbReference type="ARBA" id="ARBA00023146"/>
    </source>
</evidence>